<sequence length="208" mass="23930">MDISRGFKLSNKPLLLYLHGFLSSPQSQKAQQTIKYCQQIGFGNFIKVPRLSGGPAEIIAMINSLLEAQDREKLMFIGSSLGGFYATYLAEIYRAPAVLINPAVRPFEYWEKHVGEHKSHYSDDFHVVTKSHIDELRNLFIKELTKPDNIMALIQSGDETLDYRLAVEKFKKAHCIVRENGNHSYENYMAELPMIFEFLLSRIGHFER</sequence>
<dbReference type="Gene3D" id="3.40.50.1820">
    <property type="entry name" value="alpha/beta hydrolase"/>
    <property type="match status" value="1"/>
</dbReference>
<reference evidence="1 2" key="1">
    <citation type="submission" date="2017-08" db="EMBL/GenBank/DDBJ databases">
        <title>Fine stratification of microbial communities through a metagenomic profile of the photic zone.</title>
        <authorList>
            <person name="Haro-Moreno J.M."/>
            <person name="Lopez-Perez M."/>
            <person name="De La Torre J."/>
            <person name="Picazo A."/>
            <person name="Camacho A."/>
            <person name="Rodriguez-Valera F."/>
        </authorList>
    </citation>
    <scope>NUCLEOTIDE SEQUENCE [LARGE SCALE GENOMIC DNA]</scope>
    <source>
        <strain evidence="1">MED-G28</strain>
    </source>
</reference>
<dbReference type="AlphaFoldDB" id="A0A2A5WFD6"/>
<organism evidence="1 2">
    <name type="scientific">OM182 bacterium MED-G28</name>
    <dbReference type="NCBI Taxonomy" id="1986256"/>
    <lineage>
        <taxon>Bacteria</taxon>
        <taxon>Pseudomonadati</taxon>
        <taxon>Pseudomonadota</taxon>
        <taxon>Gammaproteobacteria</taxon>
        <taxon>OMG group</taxon>
        <taxon>OM182 clade</taxon>
    </lineage>
</organism>
<accession>A0A2A5WFD6</accession>
<proteinExistence type="predicted"/>
<dbReference type="EMBL" id="NTJZ01000002">
    <property type="protein sequence ID" value="PDH34836.1"/>
    <property type="molecule type" value="Genomic_DNA"/>
</dbReference>
<dbReference type="PANTHER" id="PTHR35602:SF3">
    <property type="entry name" value="ESTERASE YQIA"/>
    <property type="match status" value="1"/>
</dbReference>
<comment type="caution">
    <text evidence="1">The sequence shown here is derived from an EMBL/GenBank/DDBJ whole genome shotgun (WGS) entry which is preliminary data.</text>
</comment>
<dbReference type="InterPro" id="IPR008886">
    <property type="entry name" value="UPF0227/Esterase_YqiA"/>
</dbReference>
<dbReference type="Proteomes" id="UP000219329">
    <property type="component" value="Unassembled WGS sequence"/>
</dbReference>
<dbReference type="PANTHER" id="PTHR35602">
    <property type="entry name" value="ESTERASE YQIA-RELATED"/>
    <property type="match status" value="1"/>
</dbReference>
<protein>
    <submittedName>
        <fullName evidence="1">Esterase YqiA</fullName>
    </submittedName>
</protein>
<dbReference type="Pfam" id="PF05728">
    <property type="entry name" value="UPF0227"/>
    <property type="match status" value="1"/>
</dbReference>
<evidence type="ECO:0000313" key="1">
    <source>
        <dbReference type="EMBL" id="PDH34836.1"/>
    </source>
</evidence>
<dbReference type="InterPro" id="IPR029058">
    <property type="entry name" value="AB_hydrolase_fold"/>
</dbReference>
<evidence type="ECO:0000313" key="2">
    <source>
        <dbReference type="Proteomes" id="UP000219329"/>
    </source>
</evidence>
<name>A0A2A5WFD6_9GAMM</name>
<dbReference type="SUPFAM" id="SSF53474">
    <property type="entry name" value="alpha/beta-Hydrolases"/>
    <property type="match status" value="1"/>
</dbReference>
<gene>
    <name evidence="1" type="ORF">CNF02_02090</name>
</gene>